<feature type="domain" description="C2H2-type" evidence="9">
    <location>
        <begin position="456"/>
        <end position="484"/>
    </location>
</feature>
<dbReference type="Pfam" id="PF00096">
    <property type="entry name" value="zf-C2H2"/>
    <property type="match status" value="5"/>
</dbReference>
<feature type="region of interest" description="Disordered" evidence="8">
    <location>
        <begin position="116"/>
        <end position="151"/>
    </location>
</feature>
<feature type="compositionally biased region" description="Basic and acidic residues" evidence="8">
    <location>
        <begin position="29"/>
        <end position="49"/>
    </location>
</feature>
<dbReference type="PROSITE" id="PS00028">
    <property type="entry name" value="ZINC_FINGER_C2H2_1"/>
    <property type="match status" value="8"/>
</dbReference>
<feature type="compositionally biased region" description="Basic residues" evidence="8">
    <location>
        <begin position="16"/>
        <end position="28"/>
    </location>
</feature>
<dbReference type="GO" id="GO:0000981">
    <property type="term" value="F:DNA-binding transcription factor activity, RNA polymerase II-specific"/>
    <property type="evidence" value="ECO:0007669"/>
    <property type="project" value="TreeGrafter"/>
</dbReference>
<feature type="region of interest" description="Disordered" evidence="8">
    <location>
        <begin position="321"/>
        <end position="413"/>
    </location>
</feature>
<feature type="domain" description="C2H2-type" evidence="9">
    <location>
        <begin position="548"/>
        <end position="575"/>
    </location>
</feature>
<dbReference type="PANTHER" id="PTHR24394:SF29">
    <property type="entry name" value="MYONEURIN"/>
    <property type="match status" value="1"/>
</dbReference>
<proteinExistence type="predicted"/>
<keyword evidence="5" id="KW-0862">Zinc</keyword>
<protein>
    <recommendedName>
        <fullName evidence="9">C2H2-type domain-containing protein</fullName>
    </recommendedName>
</protein>
<evidence type="ECO:0000256" key="3">
    <source>
        <dbReference type="ARBA" id="ARBA00022737"/>
    </source>
</evidence>
<evidence type="ECO:0000256" key="1">
    <source>
        <dbReference type="ARBA" id="ARBA00004123"/>
    </source>
</evidence>
<dbReference type="FunFam" id="3.30.160.60:FF:000624">
    <property type="entry name" value="zinc finger protein 697"/>
    <property type="match status" value="1"/>
</dbReference>
<feature type="compositionally biased region" description="Basic and acidic residues" evidence="8">
    <location>
        <begin position="321"/>
        <end position="337"/>
    </location>
</feature>
<feature type="compositionally biased region" description="Basic and acidic residues" evidence="8">
    <location>
        <begin position="366"/>
        <end position="384"/>
    </location>
</feature>
<dbReference type="FunFam" id="3.30.160.60:FF:000446">
    <property type="entry name" value="Zinc finger protein"/>
    <property type="match status" value="1"/>
</dbReference>
<dbReference type="InterPro" id="IPR013087">
    <property type="entry name" value="Znf_C2H2_type"/>
</dbReference>
<evidence type="ECO:0000256" key="6">
    <source>
        <dbReference type="ARBA" id="ARBA00023242"/>
    </source>
</evidence>
<feature type="compositionally biased region" description="Low complexity" evidence="8">
    <location>
        <begin position="394"/>
        <end position="405"/>
    </location>
</feature>
<dbReference type="EnsemblMetazoa" id="CLYHEMT011028.1">
    <property type="protein sequence ID" value="CLYHEMP011028.1"/>
    <property type="gene ID" value="CLYHEMG011028"/>
</dbReference>
<dbReference type="OrthoDB" id="6077919at2759"/>
<dbReference type="InterPro" id="IPR036236">
    <property type="entry name" value="Znf_C2H2_sf"/>
</dbReference>
<feature type="domain" description="C2H2-type" evidence="9">
    <location>
        <begin position="520"/>
        <end position="547"/>
    </location>
</feature>
<feature type="region of interest" description="Disordered" evidence="8">
    <location>
        <begin position="1"/>
        <end position="74"/>
    </location>
</feature>
<feature type="compositionally biased region" description="Low complexity" evidence="8">
    <location>
        <begin position="57"/>
        <end position="73"/>
    </location>
</feature>
<feature type="compositionally biased region" description="Basic and acidic residues" evidence="8">
    <location>
        <begin position="135"/>
        <end position="151"/>
    </location>
</feature>
<feature type="domain" description="C2H2-type" evidence="9">
    <location>
        <begin position="269"/>
        <end position="291"/>
    </location>
</feature>
<dbReference type="GO" id="GO:0008270">
    <property type="term" value="F:zinc ion binding"/>
    <property type="evidence" value="ECO:0007669"/>
    <property type="project" value="UniProtKB-KW"/>
</dbReference>
<dbReference type="SUPFAM" id="SSF57667">
    <property type="entry name" value="beta-beta-alpha zinc fingers"/>
    <property type="match status" value="5"/>
</dbReference>
<evidence type="ECO:0000256" key="4">
    <source>
        <dbReference type="ARBA" id="ARBA00022771"/>
    </source>
</evidence>
<keyword evidence="11" id="KW-1185">Reference proteome</keyword>
<dbReference type="Proteomes" id="UP000594262">
    <property type="component" value="Unplaced"/>
</dbReference>
<keyword evidence="3" id="KW-0677">Repeat</keyword>
<dbReference type="GO" id="GO:0005634">
    <property type="term" value="C:nucleus"/>
    <property type="evidence" value="ECO:0007669"/>
    <property type="project" value="UniProtKB-SubCell"/>
</dbReference>
<feature type="domain" description="C2H2-type" evidence="9">
    <location>
        <begin position="577"/>
        <end position="604"/>
    </location>
</feature>
<keyword evidence="4 7" id="KW-0863">Zinc-finger</keyword>
<keyword evidence="2" id="KW-0479">Metal-binding</keyword>
<keyword evidence="6" id="KW-0539">Nucleus</keyword>
<evidence type="ECO:0000256" key="8">
    <source>
        <dbReference type="SAM" id="MobiDB-lite"/>
    </source>
</evidence>
<feature type="domain" description="C2H2-type" evidence="9">
    <location>
        <begin position="214"/>
        <end position="241"/>
    </location>
</feature>
<evidence type="ECO:0000259" key="9">
    <source>
        <dbReference type="PROSITE" id="PS50157"/>
    </source>
</evidence>
<dbReference type="SMART" id="SM00355">
    <property type="entry name" value="ZnF_C2H2"/>
    <property type="match status" value="10"/>
</dbReference>
<dbReference type="PANTHER" id="PTHR24394">
    <property type="entry name" value="ZINC FINGER PROTEIN"/>
    <property type="match status" value="1"/>
</dbReference>
<evidence type="ECO:0000256" key="7">
    <source>
        <dbReference type="PROSITE-ProRule" id="PRU00042"/>
    </source>
</evidence>
<dbReference type="Pfam" id="PF13894">
    <property type="entry name" value="zf-C2H2_4"/>
    <property type="match status" value="1"/>
</dbReference>
<dbReference type="Gene3D" id="3.30.160.60">
    <property type="entry name" value="Classic Zinc Finger"/>
    <property type="match status" value="6"/>
</dbReference>
<dbReference type="PROSITE" id="PS50157">
    <property type="entry name" value="ZINC_FINGER_C2H2_2"/>
    <property type="match status" value="8"/>
</dbReference>
<feature type="domain" description="C2H2-type" evidence="9">
    <location>
        <begin position="185"/>
        <end position="213"/>
    </location>
</feature>
<comment type="subcellular location">
    <subcellularLocation>
        <location evidence="1">Nucleus</location>
    </subcellularLocation>
</comment>
<sequence>MIMEHRITNERMVGASRRKTRLPRKILRVKQDDGHVKLEPQENCYKSDDQMMESDDIPSPSSSPQSNDQYNDSFYDKYDTNRYNTAYVGGEYLKEATKLFLKSQTTSDYIVVQPSYDDQPPVISSEPDVKISSPPRDDHDVRDTREHGDRIKTYNPVKKQYYQKHHIPNLTKKHHHPEPTPDNPYQCETCDMLFKNLELLSDHQKTVHDNNRQFACRYCGKRFNDKYNMRKHVLIHVGEKRHKCQFCEKAFLRKDHLRSHLQTHYNRKYGCKLCGKSFKTIELYHRHVKTHKELDHLSEINNLENLLPELERYDSPKLDRYSPKLDRYDSPKLDRYDSPIPSSRPTHHHYTPAPEITRELIAPPVVKHERMNERLDDSRGEDSPWNRSGSPTYSDISGSSFSQSSPRGMDYGSANENTDVLKRVLSYRCGFCNATFEDKESVTIHERKCRAETQKWQCVKCNIVFDEPGTLKQHYEKVHSTEKPVQSPSRWRCKTCDINYPNSKELSRHYASAHKDAQIFPCSECPKTFTVWHNLKKHMLIHLGDKKHKCTVCDKGFVRKDHLNSHMKVHLGDGSKYTCPICMKVFRLKQMYIKHMNLHGLEQAQQPV</sequence>
<evidence type="ECO:0000256" key="5">
    <source>
        <dbReference type="ARBA" id="ARBA00022833"/>
    </source>
</evidence>
<evidence type="ECO:0000313" key="10">
    <source>
        <dbReference type="EnsemblMetazoa" id="CLYHEMP011028.1"/>
    </source>
</evidence>
<organism evidence="10 11">
    <name type="scientific">Clytia hemisphaerica</name>
    <dbReference type="NCBI Taxonomy" id="252671"/>
    <lineage>
        <taxon>Eukaryota</taxon>
        <taxon>Metazoa</taxon>
        <taxon>Cnidaria</taxon>
        <taxon>Hydrozoa</taxon>
        <taxon>Hydroidolina</taxon>
        <taxon>Leptothecata</taxon>
        <taxon>Obeliida</taxon>
        <taxon>Clytiidae</taxon>
        <taxon>Clytia</taxon>
    </lineage>
</organism>
<name>A0A7M5V7N8_9CNID</name>
<feature type="domain" description="C2H2-type" evidence="9">
    <location>
        <begin position="242"/>
        <end position="269"/>
    </location>
</feature>
<accession>A0A7M5V7N8</accession>
<evidence type="ECO:0000313" key="11">
    <source>
        <dbReference type="Proteomes" id="UP000594262"/>
    </source>
</evidence>
<evidence type="ECO:0000256" key="2">
    <source>
        <dbReference type="ARBA" id="ARBA00022723"/>
    </source>
</evidence>
<dbReference type="AlphaFoldDB" id="A0A7M5V7N8"/>
<reference evidence="10" key="1">
    <citation type="submission" date="2021-01" db="UniProtKB">
        <authorList>
            <consortium name="EnsemblMetazoa"/>
        </authorList>
    </citation>
    <scope>IDENTIFICATION</scope>
</reference>